<name>A0A8X6L4Y3_TRICU</name>
<evidence type="ECO:0000313" key="1">
    <source>
        <dbReference type="EMBL" id="GFQ93963.1"/>
    </source>
</evidence>
<dbReference type="AlphaFoldDB" id="A0A8X6L4Y3"/>
<dbReference type="EMBL" id="BMAO01004335">
    <property type="protein sequence ID" value="GFQ93963.1"/>
    <property type="molecule type" value="Genomic_DNA"/>
</dbReference>
<dbReference type="Proteomes" id="UP000887116">
    <property type="component" value="Unassembled WGS sequence"/>
</dbReference>
<organism evidence="1 2">
    <name type="scientific">Trichonephila clavata</name>
    <name type="common">Joro spider</name>
    <name type="synonym">Nephila clavata</name>
    <dbReference type="NCBI Taxonomy" id="2740835"/>
    <lineage>
        <taxon>Eukaryota</taxon>
        <taxon>Metazoa</taxon>
        <taxon>Ecdysozoa</taxon>
        <taxon>Arthropoda</taxon>
        <taxon>Chelicerata</taxon>
        <taxon>Arachnida</taxon>
        <taxon>Araneae</taxon>
        <taxon>Araneomorphae</taxon>
        <taxon>Entelegynae</taxon>
        <taxon>Araneoidea</taxon>
        <taxon>Nephilidae</taxon>
        <taxon>Trichonephila</taxon>
    </lineage>
</organism>
<proteinExistence type="predicted"/>
<accession>A0A8X6L4Y3</accession>
<comment type="caution">
    <text evidence="1">The sequence shown here is derived from an EMBL/GenBank/DDBJ whole genome shotgun (WGS) entry which is preliminary data.</text>
</comment>
<evidence type="ECO:0000313" key="2">
    <source>
        <dbReference type="Proteomes" id="UP000887116"/>
    </source>
</evidence>
<reference evidence="1" key="1">
    <citation type="submission" date="2020-07" db="EMBL/GenBank/DDBJ databases">
        <title>Multicomponent nature underlies the extraordinary mechanical properties of spider dragline silk.</title>
        <authorList>
            <person name="Kono N."/>
            <person name="Nakamura H."/>
            <person name="Mori M."/>
            <person name="Yoshida Y."/>
            <person name="Ohtoshi R."/>
            <person name="Malay A.D."/>
            <person name="Moran D.A.P."/>
            <person name="Tomita M."/>
            <person name="Numata K."/>
            <person name="Arakawa K."/>
        </authorList>
    </citation>
    <scope>NUCLEOTIDE SEQUENCE</scope>
</reference>
<keyword evidence="2" id="KW-1185">Reference proteome</keyword>
<gene>
    <name evidence="1" type="ORF">TNCT_117211</name>
</gene>
<protein>
    <submittedName>
        <fullName evidence="1">Uncharacterized protein</fullName>
    </submittedName>
</protein>
<sequence length="89" mass="10187">MTQNLQGTDNDSWVVVILRRPLQGLRDIMCSQVVDDRTVDIYSSHNFRRSFPQNGNVRLCTNVCFPSKAVNDSVLNFDTRTGRDKPKQT</sequence>